<name>A0A8K0PE11_LADFU</name>
<evidence type="ECO:0000256" key="7">
    <source>
        <dbReference type="SAM" id="Phobius"/>
    </source>
</evidence>
<comment type="caution">
    <text evidence="10">The sequence shown here is derived from an EMBL/GenBank/DDBJ whole genome shotgun (WGS) entry which is preliminary data.</text>
</comment>
<evidence type="ECO:0000256" key="2">
    <source>
        <dbReference type="ARBA" id="ARBA00008979"/>
    </source>
</evidence>
<gene>
    <name evidence="10" type="ORF">J437_LFUL011465</name>
</gene>
<dbReference type="InterPro" id="IPR023311">
    <property type="entry name" value="Methusela_ecto_dom_2"/>
</dbReference>
<dbReference type="OrthoDB" id="6134459at2759"/>
<organism evidence="10 11">
    <name type="scientific">Ladona fulva</name>
    <name type="common">Scarce chaser dragonfly</name>
    <name type="synonym">Libellula fulva</name>
    <dbReference type="NCBI Taxonomy" id="123851"/>
    <lineage>
        <taxon>Eukaryota</taxon>
        <taxon>Metazoa</taxon>
        <taxon>Ecdysozoa</taxon>
        <taxon>Arthropoda</taxon>
        <taxon>Hexapoda</taxon>
        <taxon>Insecta</taxon>
        <taxon>Pterygota</taxon>
        <taxon>Palaeoptera</taxon>
        <taxon>Odonata</taxon>
        <taxon>Epiprocta</taxon>
        <taxon>Anisoptera</taxon>
        <taxon>Libelluloidea</taxon>
        <taxon>Libellulidae</taxon>
        <taxon>Ladona</taxon>
    </lineage>
</organism>
<evidence type="ECO:0000313" key="11">
    <source>
        <dbReference type="Proteomes" id="UP000792457"/>
    </source>
</evidence>
<evidence type="ECO:0000256" key="5">
    <source>
        <dbReference type="ARBA" id="ARBA00023170"/>
    </source>
</evidence>
<keyword evidence="7" id="KW-0472">Membrane</keyword>
<evidence type="ECO:0000313" key="10">
    <source>
        <dbReference type="EMBL" id="KAG8239839.1"/>
    </source>
</evidence>
<feature type="domain" description="Methuselah N-terminal" evidence="9">
    <location>
        <begin position="69"/>
        <end position="177"/>
    </location>
</feature>
<dbReference type="PANTHER" id="PTHR47154">
    <property type="entry name" value="G-PROTEIN COUPLED RECEPTOR MTH-RELATED"/>
    <property type="match status" value="1"/>
</dbReference>
<dbReference type="GO" id="GO:0005886">
    <property type="term" value="C:plasma membrane"/>
    <property type="evidence" value="ECO:0007669"/>
    <property type="project" value="TreeGrafter"/>
</dbReference>
<keyword evidence="4" id="KW-0297">G-protein coupled receptor</keyword>
<keyword evidence="11" id="KW-1185">Reference proteome</keyword>
<evidence type="ECO:0000256" key="6">
    <source>
        <dbReference type="ARBA" id="ARBA00023224"/>
    </source>
</evidence>
<keyword evidence="5" id="KW-0675">Receptor</keyword>
<evidence type="ECO:0000259" key="9">
    <source>
        <dbReference type="Pfam" id="PF06652"/>
    </source>
</evidence>
<dbReference type="PANTHER" id="PTHR47154:SF2">
    <property type="entry name" value="G-PROTEIN COUPLED RECEPTOR MTH-RELATED"/>
    <property type="match status" value="1"/>
</dbReference>
<dbReference type="InterPro" id="IPR036272">
    <property type="entry name" value="Methuselah_N_sf"/>
</dbReference>
<sequence length="276" mass="31521">MYFFHILILGVLHATVASTEVKEEFPQLCNNSVVLPLENIEAHDDGSIYDPKSRVIYPKGTYWKDEEHSIVYGCPCELERPCLWKCCPYNQAIHSTSNNCTAHSAEANWFKPVVNSDDGKWNRSVTGHEHIVVFYRHCGEGMSMIAEEEYILRGADGSMVLHKGEEPFQMEPDTFCVDYAVDLERYVVYHCSNVSNIKEEPDSLPSIRTVIVHIIYPIGMFISIFFLIITFFVYAYIPELRNLHGKCLLCHVASLLTGYVFMALLPTLPYYPLSFG</sequence>
<dbReference type="Gene3D" id="1.20.1070.10">
    <property type="entry name" value="Rhodopsin 7-helix transmembrane proteins"/>
    <property type="match status" value="1"/>
</dbReference>
<accession>A0A8K0PE11</accession>
<dbReference type="Pfam" id="PF06652">
    <property type="entry name" value="Methuselah_N"/>
    <property type="match status" value="1"/>
</dbReference>
<reference evidence="10" key="2">
    <citation type="submission" date="2017-10" db="EMBL/GenBank/DDBJ databases">
        <title>Ladona fulva Genome sequencing and assembly.</title>
        <authorList>
            <person name="Murali S."/>
            <person name="Richards S."/>
            <person name="Bandaranaike D."/>
            <person name="Bellair M."/>
            <person name="Blankenburg K."/>
            <person name="Chao H."/>
            <person name="Dinh H."/>
            <person name="Doddapaneni H."/>
            <person name="Dugan-Rocha S."/>
            <person name="Elkadiri S."/>
            <person name="Gnanaolivu R."/>
            <person name="Hernandez B."/>
            <person name="Skinner E."/>
            <person name="Javaid M."/>
            <person name="Lee S."/>
            <person name="Li M."/>
            <person name="Ming W."/>
            <person name="Munidasa M."/>
            <person name="Muniz J."/>
            <person name="Nguyen L."/>
            <person name="Hughes D."/>
            <person name="Osuji N."/>
            <person name="Pu L.-L."/>
            <person name="Puazo M."/>
            <person name="Qu C."/>
            <person name="Quiroz J."/>
            <person name="Raj R."/>
            <person name="Weissenberger G."/>
            <person name="Xin Y."/>
            <person name="Zou X."/>
            <person name="Han Y."/>
            <person name="Worley K."/>
            <person name="Muzny D."/>
            <person name="Gibbs R."/>
        </authorList>
    </citation>
    <scope>NUCLEOTIDE SEQUENCE</scope>
    <source>
        <strain evidence="10">Sampled in the wild</strain>
    </source>
</reference>
<feature type="transmembrane region" description="Helical" evidence="7">
    <location>
        <begin position="214"/>
        <end position="236"/>
    </location>
</feature>
<keyword evidence="3 8" id="KW-0732">Signal</keyword>
<evidence type="ECO:0000256" key="8">
    <source>
        <dbReference type="SAM" id="SignalP"/>
    </source>
</evidence>
<dbReference type="SUPFAM" id="SSF63877">
    <property type="entry name" value="Methuselah ectodomain"/>
    <property type="match status" value="1"/>
</dbReference>
<reference evidence="10" key="1">
    <citation type="submission" date="2013-04" db="EMBL/GenBank/DDBJ databases">
        <authorList>
            <person name="Qu J."/>
            <person name="Murali S.C."/>
            <person name="Bandaranaike D."/>
            <person name="Bellair M."/>
            <person name="Blankenburg K."/>
            <person name="Chao H."/>
            <person name="Dinh H."/>
            <person name="Doddapaneni H."/>
            <person name="Downs B."/>
            <person name="Dugan-Rocha S."/>
            <person name="Elkadiri S."/>
            <person name="Gnanaolivu R.D."/>
            <person name="Hernandez B."/>
            <person name="Javaid M."/>
            <person name="Jayaseelan J.C."/>
            <person name="Lee S."/>
            <person name="Li M."/>
            <person name="Ming W."/>
            <person name="Munidasa M."/>
            <person name="Muniz J."/>
            <person name="Nguyen L."/>
            <person name="Ongeri F."/>
            <person name="Osuji N."/>
            <person name="Pu L.-L."/>
            <person name="Puazo M."/>
            <person name="Qu C."/>
            <person name="Quiroz J."/>
            <person name="Raj R."/>
            <person name="Weissenberger G."/>
            <person name="Xin Y."/>
            <person name="Zou X."/>
            <person name="Han Y."/>
            <person name="Richards S."/>
            <person name="Worley K."/>
            <person name="Muzny D."/>
            <person name="Gibbs R."/>
        </authorList>
    </citation>
    <scope>NUCLEOTIDE SEQUENCE</scope>
    <source>
        <strain evidence="10">Sampled in the wild</strain>
    </source>
</reference>
<comment type="subcellular location">
    <subcellularLocation>
        <location evidence="1">Membrane</location>
        <topology evidence="1">Multi-pass membrane protein</topology>
    </subcellularLocation>
</comment>
<dbReference type="InterPro" id="IPR010596">
    <property type="entry name" value="Methuselah_N_dom"/>
</dbReference>
<evidence type="ECO:0000256" key="1">
    <source>
        <dbReference type="ARBA" id="ARBA00004141"/>
    </source>
</evidence>
<feature type="chain" id="PRO_5035443075" description="Methuselah N-terminal domain-containing protein" evidence="8">
    <location>
        <begin position="19"/>
        <end position="276"/>
    </location>
</feature>
<proteinExistence type="inferred from homology"/>
<dbReference type="GO" id="GO:0008528">
    <property type="term" value="F:G protein-coupled peptide receptor activity"/>
    <property type="evidence" value="ECO:0007669"/>
    <property type="project" value="TreeGrafter"/>
</dbReference>
<evidence type="ECO:0000256" key="4">
    <source>
        <dbReference type="ARBA" id="ARBA00023040"/>
    </source>
</evidence>
<keyword evidence="6" id="KW-0807">Transducer</keyword>
<dbReference type="EMBL" id="KZ310088">
    <property type="protein sequence ID" value="KAG8239839.1"/>
    <property type="molecule type" value="Genomic_DNA"/>
</dbReference>
<dbReference type="Proteomes" id="UP000792457">
    <property type="component" value="Unassembled WGS sequence"/>
</dbReference>
<comment type="similarity">
    <text evidence="2">Belongs to the G-protein coupled receptor 2 family. Mth subfamily.</text>
</comment>
<dbReference type="InterPro" id="IPR051384">
    <property type="entry name" value="Mth_GPCR"/>
</dbReference>
<feature type="transmembrane region" description="Helical" evidence="7">
    <location>
        <begin position="248"/>
        <end position="271"/>
    </location>
</feature>
<keyword evidence="7" id="KW-0812">Transmembrane</keyword>
<feature type="signal peptide" evidence="8">
    <location>
        <begin position="1"/>
        <end position="18"/>
    </location>
</feature>
<dbReference type="AlphaFoldDB" id="A0A8K0PE11"/>
<evidence type="ECO:0000256" key="3">
    <source>
        <dbReference type="ARBA" id="ARBA00022729"/>
    </source>
</evidence>
<keyword evidence="7" id="KW-1133">Transmembrane helix</keyword>
<dbReference type="Gene3D" id="2.170.180.11">
    <property type="entry name" value="Methuselah ectodomain, domain 2"/>
    <property type="match status" value="1"/>
</dbReference>
<protein>
    <recommendedName>
        <fullName evidence="9">Methuselah N-terminal domain-containing protein</fullName>
    </recommendedName>
</protein>